<dbReference type="OrthoDB" id="9802121at2"/>
<comment type="similarity">
    <text evidence="2">Belongs to the UPF0382 family.</text>
</comment>
<comment type="subcellular location">
    <subcellularLocation>
        <location evidence="1">Membrane</location>
        <topology evidence="1">Multi-pass membrane protein</topology>
    </subcellularLocation>
</comment>
<protein>
    <submittedName>
        <fullName evidence="7">DUF423 domain-containing protein</fullName>
    </submittedName>
</protein>
<organism evidence="7 8">
    <name type="scientific">Arcobacter caeni</name>
    <dbReference type="NCBI Taxonomy" id="1912877"/>
    <lineage>
        <taxon>Bacteria</taxon>
        <taxon>Pseudomonadati</taxon>
        <taxon>Campylobacterota</taxon>
        <taxon>Epsilonproteobacteria</taxon>
        <taxon>Campylobacterales</taxon>
        <taxon>Arcobacteraceae</taxon>
        <taxon>Arcobacter</taxon>
    </lineage>
</organism>
<dbReference type="RefSeq" id="WP_108559665.1">
    <property type="nucleotide sequence ID" value="NZ_MUXE01000012.1"/>
</dbReference>
<keyword evidence="8" id="KW-1185">Reference proteome</keyword>
<keyword evidence="4 6" id="KW-1133">Transmembrane helix</keyword>
<comment type="caution">
    <text evidence="7">The sequence shown here is derived from an EMBL/GenBank/DDBJ whole genome shotgun (WGS) entry which is preliminary data.</text>
</comment>
<sequence>MILNNKIKIFLAVASFMMALAISLGAFGAHGLKSILDEYMLKIYHTGVEYHFYNTFGLFIATFLYALKSNSKKIYIAIWLIIIGMCIFSFSLYLLAVLSMPILGAITPIGGSLLIIAWIMITYEILRP</sequence>
<evidence type="ECO:0000313" key="7">
    <source>
        <dbReference type="EMBL" id="PUE63878.1"/>
    </source>
</evidence>
<dbReference type="PANTHER" id="PTHR43461">
    <property type="entry name" value="TRANSMEMBRANE PROTEIN 256"/>
    <property type="match status" value="1"/>
</dbReference>
<dbReference type="Proteomes" id="UP000251135">
    <property type="component" value="Unassembled WGS sequence"/>
</dbReference>
<evidence type="ECO:0000256" key="4">
    <source>
        <dbReference type="ARBA" id="ARBA00022989"/>
    </source>
</evidence>
<gene>
    <name evidence="7" type="ORF">B0174_08470</name>
</gene>
<evidence type="ECO:0000313" key="8">
    <source>
        <dbReference type="Proteomes" id="UP000251135"/>
    </source>
</evidence>
<feature type="transmembrane region" description="Helical" evidence="6">
    <location>
        <begin position="74"/>
        <end position="96"/>
    </location>
</feature>
<keyword evidence="5 6" id="KW-0472">Membrane</keyword>
<evidence type="ECO:0000256" key="5">
    <source>
        <dbReference type="ARBA" id="ARBA00023136"/>
    </source>
</evidence>
<dbReference type="GO" id="GO:0005886">
    <property type="term" value="C:plasma membrane"/>
    <property type="evidence" value="ECO:0007669"/>
    <property type="project" value="TreeGrafter"/>
</dbReference>
<feature type="transmembrane region" description="Helical" evidence="6">
    <location>
        <begin position="50"/>
        <end position="67"/>
    </location>
</feature>
<proteinExistence type="inferred from homology"/>
<dbReference type="PANTHER" id="PTHR43461:SF1">
    <property type="entry name" value="TRANSMEMBRANE PROTEIN 256"/>
    <property type="match status" value="1"/>
</dbReference>
<keyword evidence="3 6" id="KW-0812">Transmembrane</keyword>
<reference evidence="7 8" key="1">
    <citation type="submission" date="2017-02" db="EMBL/GenBank/DDBJ databases">
        <title>Arcobacter caeni sp. nov, a new Arcobacter species isolated from reclaimed water.</title>
        <authorList>
            <person name="Figueras M.J."/>
            <person name="Perez-Cataluna A."/>
            <person name="Salas-Masso N."/>
        </authorList>
    </citation>
    <scope>NUCLEOTIDE SEQUENCE [LARGE SCALE GENOMIC DNA]</scope>
    <source>
        <strain evidence="7 8">RW17-10</strain>
    </source>
</reference>
<evidence type="ECO:0000256" key="1">
    <source>
        <dbReference type="ARBA" id="ARBA00004141"/>
    </source>
</evidence>
<evidence type="ECO:0000256" key="6">
    <source>
        <dbReference type="SAM" id="Phobius"/>
    </source>
</evidence>
<dbReference type="EMBL" id="MUXE01000012">
    <property type="protein sequence ID" value="PUE63878.1"/>
    <property type="molecule type" value="Genomic_DNA"/>
</dbReference>
<dbReference type="InterPro" id="IPR006696">
    <property type="entry name" value="DUF423"/>
</dbReference>
<dbReference type="AlphaFoldDB" id="A0A363CXR8"/>
<dbReference type="Pfam" id="PF04241">
    <property type="entry name" value="DUF423"/>
    <property type="match status" value="1"/>
</dbReference>
<evidence type="ECO:0000256" key="3">
    <source>
        <dbReference type="ARBA" id="ARBA00022692"/>
    </source>
</evidence>
<feature type="transmembrane region" description="Helical" evidence="6">
    <location>
        <begin position="102"/>
        <end position="126"/>
    </location>
</feature>
<accession>A0A363CXR8</accession>
<feature type="transmembrane region" description="Helical" evidence="6">
    <location>
        <begin position="9"/>
        <end position="30"/>
    </location>
</feature>
<evidence type="ECO:0000256" key="2">
    <source>
        <dbReference type="ARBA" id="ARBA00009694"/>
    </source>
</evidence>
<name>A0A363CXR8_9BACT</name>